<dbReference type="GO" id="GO:0030288">
    <property type="term" value="C:outer membrane-bounded periplasmic space"/>
    <property type="evidence" value="ECO:0007669"/>
    <property type="project" value="TreeGrafter"/>
</dbReference>
<feature type="chain" id="PRO_5012196867" evidence="2">
    <location>
        <begin position="21"/>
        <end position="408"/>
    </location>
</feature>
<comment type="similarity">
    <text evidence="1">Belongs to the histidine acid phosphatase family.</text>
</comment>
<dbReference type="InterPro" id="IPR029033">
    <property type="entry name" value="His_PPase_superfam"/>
</dbReference>
<accession>A0A250AW28</accession>
<sequence length="408" mass="44954">MRAKVLSLCLPLLFSGTVLAVPNGYQLQQVLVVSRHNLRAPLANNGSVLAQATPLAWPQWETPGGFLTTKGGVLEVYMGHYFNAWLQQAGLLPQQGCPDKGSVYVYANSLQRTVATAQFFTNGAFPGCDVAVHHREPLGEMDPAFNPIITDSSPEFNRQALAAMHARLAALQLTPAYQQLAELIHYRDSAACKTDKQCDLAKGDNVMSAVPGKEPGVAGPLRVGNSLVDAFMLQYYQGLPLQDVAWGKITTPQQWQQLTQLKEGYQDVLFTPAVVAQNVAKPLLRYINKALVEPGAASAKLTVLVGHDSNIASLLSALKFKPYQLPQQYEKTPIGGKVVFQRWHDAEKGQDWLKVEYVYPSTEQLRNTDVLTLANPPQRVTLAIEGCPADQNGFCPWQDFEKLMRERL</sequence>
<dbReference type="Gene3D" id="3.40.50.1240">
    <property type="entry name" value="Phosphoglycerate mutase-like"/>
    <property type="match status" value="2"/>
</dbReference>
<evidence type="ECO:0000313" key="4">
    <source>
        <dbReference type="Proteomes" id="UP000217182"/>
    </source>
</evidence>
<dbReference type="Proteomes" id="UP000217182">
    <property type="component" value="Chromosome"/>
</dbReference>
<dbReference type="Pfam" id="PF00328">
    <property type="entry name" value="His_Phos_2"/>
    <property type="match status" value="1"/>
</dbReference>
<reference evidence="3 4" key="1">
    <citation type="submission" date="2016-01" db="EMBL/GenBank/DDBJ databases">
        <authorList>
            <person name="Oliw E.H."/>
        </authorList>
    </citation>
    <scope>NUCLEOTIDE SEQUENCE [LARGE SCALE GENOMIC DNA]</scope>
    <source>
        <strain evidence="3 4">FRB97</strain>
    </source>
</reference>
<dbReference type="EMBL" id="CP014136">
    <property type="protein sequence ID" value="ATA18124.1"/>
    <property type="molecule type" value="Genomic_DNA"/>
</dbReference>
<keyword evidence="2" id="KW-0732">Signal</keyword>
<dbReference type="InterPro" id="IPR033379">
    <property type="entry name" value="Acid_Pase_AS"/>
</dbReference>
<dbReference type="SUPFAM" id="SSF53254">
    <property type="entry name" value="Phosphoglycerate mutase-like"/>
    <property type="match status" value="1"/>
</dbReference>
<organism evidence="3 4">
    <name type="scientific">Gibbsiella quercinecans</name>
    <dbReference type="NCBI Taxonomy" id="929813"/>
    <lineage>
        <taxon>Bacteria</taxon>
        <taxon>Pseudomonadati</taxon>
        <taxon>Pseudomonadota</taxon>
        <taxon>Gammaproteobacteria</taxon>
        <taxon>Enterobacterales</taxon>
        <taxon>Yersiniaceae</taxon>
        <taxon>Gibbsiella</taxon>
    </lineage>
</organism>
<evidence type="ECO:0000256" key="2">
    <source>
        <dbReference type="SAM" id="SignalP"/>
    </source>
</evidence>
<protein>
    <submittedName>
        <fullName evidence="3">Glucose-1-phosphatase</fullName>
    </submittedName>
</protein>
<dbReference type="InterPro" id="IPR000560">
    <property type="entry name" value="His_Pase_clade-2"/>
</dbReference>
<dbReference type="NCBIfam" id="NF007553">
    <property type="entry name" value="PRK10173.1"/>
    <property type="match status" value="1"/>
</dbReference>
<feature type="signal peptide" evidence="2">
    <location>
        <begin position="1"/>
        <end position="20"/>
    </location>
</feature>
<dbReference type="PROSITE" id="PS00778">
    <property type="entry name" value="HIS_ACID_PHOSPHAT_2"/>
    <property type="match status" value="1"/>
</dbReference>
<dbReference type="GO" id="GO:0050308">
    <property type="term" value="F:sugar-phosphatase activity"/>
    <property type="evidence" value="ECO:0007669"/>
    <property type="project" value="TreeGrafter"/>
</dbReference>
<dbReference type="PROSITE" id="PS00616">
    <property type="entry name" value="HIS_ACID_PHOSPHAT_1"/>
    <property type="match status" value="1"/>
</dbReference>
<evidence type="ECO:0000313" key="3">
    <source>
        <dbReference type="EMBL" id="ATA18124.1"/>
    </source>
</evidence>
<gene>
    <name evidence="3" type="ORF">AWC35_01455</name>
</gene>
<keyword evidence="4" id="KW-1185">Reference proteome</keyword>
<dbReference type="AlphaFoldDB" id="A0A250AW28"/>
<dbReference type="PANTHER" id="PTHR11567:SF135">
    <property type="entry name" value="GLUCOSE-1-PHOSPHATASE"/>
    <property type="match status" value="1"/>
</dbReference>
<dbReference type="PANTHER" id="PTHR11567">
    <property type="entry name" value="ACID PHOSPHATASE-RELATED"/>
    <property type="match status" value="1"/>
</dbReference>
<dbReference type="OrthoDB" id="395886at2"/>
<name>A0A250AW28_9GAMM</name>
<proteinExistence type="inferred from homology"/>
<dbReference type="InterPro" id="IPR050645">
    <property type="entry name" value="Histidine_acid_phosphatase"/>
</dbReference>
<evidence type="ECO:0000256" key="1">
    <source>
        <dbReference type="ARBA" id="ARBA00005375"/>
    </source>
</evidence>
<dbReference type="KEGG" id="gqu:AWC35_01455"/>
<dbReference type="CDD" id="cd07061">
    <property type="entry name" value="HP_HAP_like"/>
    <property type="match status" value="1"/>
</dbReference>
<dbReference type="RefSeq" id="WP_095844722.1">
    <property type="nucleotide sequence ID" value="NZ_CP014136.1"/>
</dbReference>